<dbReference type="AlphaFoldDB" id="A0A6P1QSW8"/>
<evidence type="ECO:0000313" key="2">
    <source>
        <dbReference type="Proteomes" id="UP000464318"/>
    </source>
</evidence>
<sequence>MKHNLALMLFAAIFCRAQQQTDSIQTKIYENYLLRNNWLGAAYKNPAQQFLRKEISLSSLSTSLQKTEKERYEAQSGSGGSLFSVETQSYLKLSSANTVWGEAHYQNGEQKAIIWNETADAHLLYPYLSADAVGGSLQNEAYSISGGFNRAKGKTQFGLETSYRASNQYRKIDPRPNNITSDFSIKGGLARDIARYSIGADAFYRRYTQNNEIKFYNKIGNTAIYHLTGLGTFNNLLVGNKLESYYDGQGYGASLSLLPKNRQGLMLHLGYKNFSFDKVMPSFADLTALSINENHLHGEASWLWERKNSNFKLNLEASIIDRAGTEGIFDNRSTNNYITIGRLKSYLHQQQKFSLSTDIEYRTPSSAWYFMPFVALHFSKESYKKPMIYQDFESLYFGLRSRYTTMLNGGLLSISYNLNNRYGLDARSHFGYQYPVQALENAVKHKFNLRSQNYWETETSIKYHLKPIKKQHIFAQINFWQQYFPKATNTGYLLGLGIEF</sequence>
<evidence type="ECO:0000313" key="1">
    <source>
        <dbReference type="EMBL" id="QHN64785.1"/>
    </source>
</evidence>
<organism evidence="1 2">
    <name type="scientific">Bergeyella cardium</name>
    <dbReference type="NCBI Taxonomy" id="1585976"/>
    <lineage>
        <taxon>Bacteria</taxon>
        <taxon>Pseudomonadati</taxon>
        <taxon>Bacteroidota</taxon>
        <taxon>Flavobacteriia</taxon>
        <taxon>Flavobacteriales</taxon>
        <taxon>Weeksellaceae</taxon>
        <taxon>Bergeyella</taxon>
    </lineage>
</organism>
<proteinExistence type="predicted"/>
<dbReference type="InterPro" id="IPR049236">
    <property type="entry name" value="DUF6850"/>
</dbReference>
<reference evidence="1 2" key="1">
    <citation type="submission" date="2018-04" db="EMBL/GenBank/DDBJ databases">
        <title>Characteristic and Complete Genome Sequencing of A Novel Member of Infective Endocarditis Causative Bacteria: Bergeyella cardium QL-PH.</title>
        <authorList>
            <person name="Pan H."/>
            <person name="Sun E."/>
            <person name="Zhang Y."/>
        </authorList>
    </citation>
    <scope>NUCLEOTIDE SEQUENCE [LARGE SCALE GENOMIC DNA]</scope>
    <source>
        <strain evidence="1 2">HPQL</strain>
    </source>
</reference>
<protein>
    <submittedName>
        <fullName evidence="1">Uncharacterized protein</fullName>
    </submittedName>
</protein>
<keyword evidence="2" id="KW-1185">Reference proteome</keyword>
<dbReference type="RefSeq" id="WP_160223836.1">
    <property type="nucleotide sequence ID" value="NZ_CP029149.1"/>
</dbReference>
<dbReference type="KEGG" id="bcad:DBX24_02190"/>
<dbReference type="Proteomes" id="UP000464318">
    <property type="component" value="Chromosome"/>
</dbReference>
<dbReference type="EMBL" id="CP029149">
    <property type="protein sequence ID" value="QHN64785.1"/>
    <property type="molecule type" value="Genomic_DNA"/>
</dbReference>
<dbReference type="OrthoDB" id="1025008at2"/>
<accession>A0A6P1QSW8</accession>
<gene>
    <name evidence="1" type="ORF">DBX24_02190</name>
</gene>
<dbReference type="Pfam" id="PF21012">
    <property type="entry name" value="DUF6850"/>
    <property type="match status" value="1"/>
</dbReference>
<name>A0A6P1QSW8_9FLAO</name>